<comment type="caution">
    <text evidence="1">The sequence shown here is derived from an EMBL/GenBank/DDBJ whole genome shotgun (WGS) entry which is preliminary data.</text>
</comment>
<name>A0AAD7B0R6_9AGAR</name>
<sequence>MLTDIESGGGNRRCWDVREIDAGSRRSWDDSRWQLGRRLECIRGLGVPRGWISSRRFTAPLARPWGGRERASTERASERDIAVCHSVMQVLDSRFEQGGSKTGAGSTLILWWHVRTFVGELQVGNTSHDR</sequence>
<proteinExistence type="predicted"/>
<organism evidence="1 2">
    <name type="scientific">Roridomyces roridus</name>
    <dbReference type="NCBI Taxonomy" id="1738132"/>
    <lineage>
        <taxon>Eukaryota</taxon>
        <taxon>Fungi</taxon>
        <taxon>Dikarya</taxon>
        <taxon>Basidiomycota</taxon>
        <taxon>Agaricomycotina</taxon>
        <taxon>Agaricomycetes</taxon>
        <taxon>Agaricomycetidae</taxon>
        <taxon>Agaricales</taxon>
        <taxon>Marasmiineae</taxon>
        <taxon>Mycenaceae</taxon>
        <taxon>Roridomyces</taxon>
    </lineage>
</organism>
<dbReference type="EMBL" id="JARKIF010000054">
    <property type="protein sequence ID" value="KAJ7606897.1"/>
    <property type="molecule type" value="Genomic_DNA"/>
</dbReference>
<protein>
    <submittedName>
        <fullName evidence="1">Uncharacterized protein</fullName>
    </submittedName>
</protein>
<dbReference type="AlphaFoldDB" id="A0AAD7B0R6"/>
<gene>
    <name evidence="1" type="ORF">FB45DRAFT_878197</name>
</gene>
<accession>A0AAD7B0R6</accession>
<dbReference type="Proteomes" id="UP001221142">
    <property type="component" value="Unassembled WGS sequence"/>
</dbReference>
<evidence type="ECO:0000313" key="2">
    <source>
        <dbReference type="Proteomes" id="UP001221142"/>
    </source>
</evidence>
<reference evidence="1" key="1">
    <citation type="submission" date="2023-03" db="EMBL/GenBank/DDBJ databases">
        <title>Massive genome expansion in bonnet fungi (Mycena s.s.) driven by repeated elements and novel gene families across ecological guilds.</title>
        <authorList>
            <consortium name="Lawrence Berkeley National Laboratory"/>
            <person name="Harder C.B."/>
            <person name="Miyauchi S."/>
            <person name="Viragh M."/>
            <person name="Kuo A."/>
            <person name="Thoen E."/>
            <person name="Andreopoulos B."/>
            <person name="Lu D."/>
            <person name="Skrede I."/>
            <person name="Drula E."/>
            <person name="Henrissat B."/>
            <person name="Morin E."/>
            <person name="Kohler A."/>
            <person name="Barry K."/>
            <person name="LaButti K."/>
            <person name="Morin E."/>
            <person name="Salamov A."/>
            <person name="Lipzen A."/>
            <person name="Mereny Z."/>
            <person name="Hegedus B."/>
            <person name="Baldrian P."/>
            <person name="Stursova M."/>
            <person name="Weitz H."/>
            <person name="Taylor A."/>
            <person name="Grigoriev I.V."/>
            <person name="Nagy L.G."/>
            <person name="Martin F."/>
            <person name="Kauserud H."/>
        </authorList>
    </citation>
    <scope>NUCLEOTIDE SEQUENCE</scope>
    <source>
        <strain evidence="1">9284</strain>
    </source>
</reference>
<evidence type="ECO:0000313" key="1">
    <source>
        <dbReference type="EMBL" id="KAJ7606897.1"/>
    </source>
</evidence>
<keyword evidence="2" id="KW-1185">Reference proteome</keyword>